<dbReference type="PANTHER" id="PTHR37512:SF1">
    <property type="entry name" value="NADR_TTD14 AAA DOMAIN-CONTAINING PROTEIN"/>
    <property type="match status" value="1"/>
</dbReference>
<dbReference type="InterPro" id="IPR052735">
    <property type="entry name" value="NAD_biosynth-regulator"/>
</dbReference>
<name>A0A1H4GNG7_9BACT</name>
<proteinExistence type="predicted"/>
<dbReference type="NCBIfam" id="TIGR00125">
    <property type="entry name" value="cyt_tran_rel"/>
    <property type="match status" value="1"/>
</dbReference>
<protein>
    <submittedName>
        <fullName evidence="2">HTH-type transcriptional regulator, transcriptional repressor of NAD biosynthesis genes</fullName>
    </submittedName>
</protein>
<dbReference type="Gene3D" id="3.40.50.300">
    <property type="entry name" value="P-loop containing nucleotide triphosphate hydrolases"/>
    <property type="match status" value="1"/>
</dbReference>
<dbReference type="InterPro" id="IPR014729">
    <property type="entry name" value="Rossmann-like_a/b/a_fold"/>
</dbReference>
<dbReference type="InterPro" id="IPR038727">
    <property type="entry name" value="NadR/Ttd14_AAA_dom"/>
</dbReference>
<reference evidence="3" key="1">
    <citation type="submission" date="2016-10" db="EMBL/GenBank/DDBJ databases">
        <authorList>
            <person name="Varghese N."/>
            <person name="Submissions S."/>
        </authorList>
    </citation>
    <scope>NUCLEOTIDE SEQUENCE [LARGE SCALE GENOMIC DNA]</scope>
    <source>
        <strain evidence="3">DSM 23920</strain>
    </source>
</reference>
<sequence length="325" mass="36759">MRKGFVFGKFMPFHKGHEAMINFALTVCDELTVLVCCSNKEEMPASLRVSWVEETFAGNRKINVQLLEYDESLLPNTSVTSATISALWAEKFKELLPGHKVLVTSEPYGNLVADFMGIEHIPFNIGRDLVPVAASKIREDYKAYWNFLPASVKKHYITKVVLLGTESTGKTTLTSRLAAHFNAGAVLEAGRDLIADSNEFTLDDLYAVARAHADAINRASVADKPLVFIDTDIYITLSYGEFAFNEVLEIDDEIFTANKATLYLYLNNDVPYFQDGTRLSEADRNQLDFSHRWILEKYGVRYEEISGNWDERFEQAVKLVNELAR</sequence>
<organism evidence="2 3">
    <name type="scientific">Chitinophaga terrae</name>
    <name type="common">ex Kim and Jung 2007</name>
    <dbReference type="NCBI Taxonomy" id="408074"/>
    <lineage>
        <taxon>Bacteria</taxon>
        <taxon>Pseudomonadati</taxon>
        <taxon>Bacteroidota</taxon>
        <taxon>Chitinophagia</taxon>
        <taxon>Chitinophagales</taxon>
        <taxon>Chitinophagaceae</taxon>
        <taxon>Chitinophaga</taxon>
    </lineage>
</organism>
<evidence type="ECO:0000313" key="3">
    <source>
        <dbReference type="Proteomes" id="UP000199656"/>
    </source>
</evidence>
<dbReference type="SUPFAM" id="SSF52374">
    <property type="entry name" value="Nucleotidylyl transferase"/>
    <property type="match status" value="1"/>
</dbReference>
<evidence type="ECO:0000313" key="2">
    <source>
        <dbReference type="EMBL" id="SEB11057.1"/>
    </source>
</evidence>
<dbReference type="GO" id="GO:0003824">
    <property type="term" value="F:catalytic activity"/>
    <property type="evidence" value="ECO:0007669"/>
    <property type="project" value="InterPro"/>
</dbReference>
<dbReference type="RefSeq" id="WP_089766178.1">
    <property type="nucleotide sequence ID" value="NZ_BKAT01000070.1"/>
</dbReference>
<gene>
    <name evidence="2" type="ORF">SAMN05660909_05545</name>
</gene>
<dbReference type="Pfam" id="PF13521">
    <property type="entry name" value="AAA_28"/>
    <property type="match status" value="1"/>
</dbReference>
<evidence type="ECO:0000259" key="1">
    <source>
        <dbReference type="Pfam" id="PF13521"/>
    </source>
</evidence>
<dbReference type="Gene3D" id="3.40.50.620">
    <property type="entry name" value="HUPs"/>
    <property type="match status" value="1"/>
</dbReference>
<dbReference type="PANTHER" id="PTHR37512">
    <property type="entry name" value="TRIFUNCTIONAL NAD BIOSYNTHESIS/REGULATOR PROTEIN NADR"/>
    <property type="match status" value="1"/>
</dbReference>
<dbReference type="SUPFAM" id="SSF52540">
    <property type="entry name" value="P-loop containing nucleoside triphosphate hydrolases"/>
    <property type="match status" value="1"/>
</dbReference>
<dbReference type="STRING" id="408074.SAMN05660909_05545"/>
<accession>A0A1H4GNG7</accession>
<dbReference type="Proteomes" id="UP000199656">
    <property type="component" value="Unassembled WGS sequence"/>
</dbReference>
<dbReference type="InterPro" id="IPR004821">
    <property type="entry name" value="Cyt_trans-like"/>
</dbReference>
<dbReference type="EMBL" id="FNRL01000048">
    <property type="protein sequence ID" value="SEB11057.1"/>
    <property type="molecule type" value="Genomic_DNA"/>
</dbReference>
<dbReference type="AlphaFoldDB" id="A0A1H4GNG7"/>
<dbReference type="InterPro" id="IPR027417">
    <property type="entry name" value="P-loop_NTPase"/>
</dbReference>
<keyword evidence="3" id="KW-1185">Reference proteome</keyword>
<dbReference type="OrthoDB" id="9151999at2"/>
<feature type="domain" description="NadR/Ttd14 AAA" evidence="1">
    <location>
        <begin position="159"/>
        <end position="312"/>
    </location>
</feature>